<accession>A0ACC2ESV9</accession>
<proteinExistence type="predicted"/>
<gene>
    <name evidence="1" type="ORF">O6H91_01G086400</name>
</gene>
<evidence type="ECO:0000313" key="2">
    <source>
        <dbReference type="Proteomes" id="UP001162992"/>
    </source>
</evidence>
<sequence length="498" mass="54619">MTVKEYAGRTTATVVLSCAVAAIGGLIFGYDLGISGGVISMDGFLKEFFPAVYESKRSVGKNHYCKFQSQGLQVFTSSLYIAGLITTILVSPITRRKGRRFSMIVGGLAYLVGSILNAAAPNLTVLIIGRIILGVGVGITNQAVPLYMSEMAPAKLRGGLGIMFHLAVNYGVVSANSVNYGTSKIKPWGWRISLGLVAVPAVILTVGSLLLSDTPNSLIERGNMKEGRAVLQKIRGTSEVEVEFDDLVEASIVANQVKHPFISILQRRNRPQLVMAFLIPFFQQMSGTNAITFYAPALFQSIGFGSSSSLYAAIVLKLLAIISLKVLVWKVDKWGRRGPFIVGGIIMFICQISIGLIMGFKFSGTSQLSKGWAIVTFLLLCIYSGGFGCSWGPLGWLIPSEIFPLEVRTAGQSIYVSMQLFSTFVIAEVFLSMFCYLKYGTFLFFGGCVAIMTLFVYYFLPETKNVPIEQMVHVWKNHWFWKKFVSTDDIDKDDEPNV</sequence>
<organism evidence="1 2">
    <name type="scientific">Diphasiastrum complanatum</name>
    <name type="common">Issler's clubmoss</name>
    <name type="synonym">Lycopodium complanatum</name>
    <dbReference type="NCBI Taxonomy" id="34168"/>
    <lineage>
        <taxon>Eukaryota</taxon>
        <taxon>Viridiplantae</taxon>
        <taxon>Streptophyta</taxon>
        <taxon>Embryophyta</taxon>
        <taxon>Tracheophyta</taxon>
        <taxon>Lycopodiopsida</taxon>
        <taxon>Lycopodiales</taxon>
        <taxon>Lycopodiaceae</taxon>
        <taxon>Lycopodioideae</taxon>
        <taxon>Diphasiastrum</taxon>
    </lineage>
</organism>
<protein>
    <submittedName>
        <fullName evidence="1">Uncharacterized protein</fullName>
    </submittedName>
</protein>
<keyword evidence="2" id="KW-1185">Reference proteome</keyword>
<dbReference type="EMBL" id="CM055092">
    <property type="protein sequence ID" value="KAJ7569623.1"/>
    <property type="molecule type" value="Genomic_DNA"/>
</dbReference>
<reference evidence="2" key="1">
    <citation type="journal article" date="2024" name="Proc. Natl. Acad. Sci. U.S.A.">
        <title>Extraordinary preservation of gene collinearity over three hundred million years revealed in homosporous lycophytes.</title>
        <authorList>
            <person name="Li C."/>
            <person name="Wickell D."/>
            <person name="Kuo L.Y."/>
            <person name="Chen X."/>
            <person name="Nie B."/>
            <person name="Liao X."/>
            <person name="Peng D."/>
            <person name="Ji J."/>
            <person name="Jenkins J."/>
            <person name="Williams M."/>
            <person name="Shu S."/>
            <person name="Plott C."/>
            <person name="Barry K."/>
            <person name="Rajasekar S."/>
            <person name="Grimwood J."/>
            <person name="Han X."/>
            <person name="Sun S."/>
            <person name="Hou Z."/>
            <person name="He W."/>
            <person name="Dai G."/>
            <person name="Sun C."/>
            <person name="Schmutz J."/>
            <person name="Leebens-Mack J.H."/>
            <person name="Li F.W."/>
            <person name="Wang L."/>
        </authorList>
    </citation>
    <scope>NUCLEOTIDE SEQUENCE [LARGE SCALE GENOMIC DNA]</scope>
    <source>
        <strain evidence="2">cv. PW_Plant_1</strain>
    </source>
</reference>
<name>A0ACC2ESV9_DIPCM</name>
<comment type="caution">
    <text evidence="1">The sequence shown here is derived from an EMBL/GenBank/DDBJ whole genome shotgun (WGS) entry which is preliminary data.</text>
</comment>
<dbReference type="Proteomes" id="UP001162992">
    <property type="component" value="Chromosome 1"/>
</dbReference>
<evidence type="ECO:0000313" key="1">
    <source>
        <dbReference type="EMBL" id="KAJ7569623.1"/>
    </source>
</evidence>